<feature type="transmembrane region" description="Helical" evidence="6">
    <location>
        <begin position="138"/>
        <end position="159"/>
    </location>
</feature>
<feature type="transmembrane region" description="Helical" evidence="6">
    <location>
        <begin position="21"/>
        <end position="45"/>
    </location>
</feature>
<keyword evidence="5 6" id="KW-0472">Membrane</keyword>
<organism evidence="8 9">
    <name type="scientific">Faunimonas pinastri</name>
    <dbReference type="NCBI Taxonomy" id="1855383"/>
    <lineage>
        <taxon>Bacteria</taxon>
        <taxon>Pseudomonadati</taxon>
        <taxon>Pseudomonadota</taxon>
        <taxon>Alphaproteobacteria</taxon>
        <taxon>Hyphomicrobiales</taxon>
        <taxon>Afifellaceae</taxon>
        <taxon>Faunimonas</taxon>
    </lineage>
</organism>
<dbReference type="AlphaFoldDB" id="A0A1H9NGK7"/>
<dbReference type="GO" id="GO:0009055">
    <property type="term" value="F:electron transfer activity"/>
    <property type="evidence" value="ECO:0007669"/>
    <property type="project" value="InterPro"/>
</dbReference>
<evidence type="ECO:0000256" key="1">
    <source>
        <dbReference type="ARBA" id="ARBA00004651"/>
    </source>
</evidence>
<reference evidence="8 9" key="1">
    <citation type="submission" date="2016-10" db="EMBL/GenBank/DDBJ databases">
        <authorList>
            <person name="de Groot N.N."/>
        </authorList>
    </citation>
    <scope>NUCLEOTIDE SEQUENCE [LARGE SCALE GENOMIC DNA]</scope>
    <source>
        <strain evidence="8 9">A52C2</strain>
    </source>
</reference>
<evidence type="ECO:0000313" key="9">
    <source>
        <dbReference type="Proteomes" id="UP000199647"/>
    </source>
</evidence>
<evidence type="ECO:0000256" key="5">
    <source>
        <dbReference type="ARBA" id="ARBA00023136"/>
    </source>
</evidence>
<proteinExistence type="predicted"/>
<evidence type="ECO:0000256" key="6">
    <source>
        <dbReference type="SAM" id="Phobius"/>
    </source>
</evidence>
<evidence type="ECO:0000259" key="7">
    <source>
        <dbReference type="Pfam" id="PF01292"/>
    </source>
</evidence>
<dbReference type="SUPFAM" id="SSF81342">
    <property type="entry name" value="Transmembrane di-heme cytochromes"/>
    <property type="match status" value="1"/>
</dbReference>
<name>A0A1H9NGK7_9HYPH</name>
<feature type="domain" description="Cytochrome b561 bacterial/Ni-hydrogenase" evidence="7">
    <location>
        <begin position="16"/>
        <end position="167"/>
    </location>
</feature>
<dbReference type="EMBL" id="FOFG01000016">
    <property type="protein sequence ID" value="SER35090.1"/>
    <property type="molecule type" value="Genomic_DNA"/>
</dbReference>
<dbReference type="STRING" id="1855383.SAMN05216548_1169"/>
<evidence type="ECO:0000256" key="2">
    <source>
        <dbReference type="ARBA" id="ARBA00022475"/>
    </source>
</evidence>
<dbReference type="GO" id="GO:0005886">
    <property type="term" value="C:plasma membrane"/>
    <property type="evidence" value="ECO:0007669"/>
    <property type="project" value="UniProtKB-SubCell"/>
</dbReference>
<keyword evidence="2" id="KW-1003">Cell membrane</keyword>
<dbReference type="Pfam" id="PF01292">
    <property type="entry name" value="Ni_hydr_CYTB"/>
    <property type="match status" value="1"/>
</dbReference>
<feature type="transmembrane region" description="Helical" evidence="6">
    <location>
        <begin position="106"/>
        <end position="126"/>
    </location>
</feature>
<sequence length="184" mass="19984">MRLTGQCPPRSSGRGYSGAEIALHWSIAALLLVQWFTRASMRLLWQAFSGQGDPIIPFGEQLKEALHMVSGITLFFLAAMLLFQMRGRSLEGGPTSGTPRETLARWTQRGLAFTVLLLPVFGTGAAGHSPTAATLHVILTRVLLALLALHLTGTLWHLLRRDGRFRAILVPAHATEAGEPPAKT</sequence>
<dbReference type="InterPro" id="IPR016174">
    <property type="entry name" value="Di-haem_cyt_TM"/>
</dbReference>
<dbReference type="InterPro" id="IPR011577">
    <property type="entry name" value="Cyt_b561_bac/Ni-Hgenase"/>
</dbReference>
<evidence type="ECO:0000256" key="4">
    <source>
        <dbReference type="ARBA" id="ARBA00022989"/>
    </source>
</evidence>
<keyword evidence="3 6" id="KW-0812">Transmembrane</keyword>
<keyword evidence="4 6" id="KW-1133">Transmembrane helix</keyword>
<evidence type="ECO:0000313" key="8">
    <source>
        <dbReference type="EMBL" id="SER35090.1"/>
    </source>
</evidence>
<dbReference type="Proteomes" id="UP000199647">
    <property type="component" value="Unassembled WGS sequence"/>
</dbReference>
<accession>A0A1H9NGK7</accession>
<comment type="subcellular location">
    <subcellularLocation>
        <location evidence="1">Cell membrane</location>
        <topology evidence="1">Multi-pass membrane protein</topology>
    </subcellularLocation>
</comment>
<dbReference type="OrthoDB" id="8156287at2"/>
<keyword evidence="9" id="KW-1185">Reference proteome</keyword>
<evidence type="ECO:0000256" key="3">
    <source>
        <dbReference type="ARBA" id="ARBA00022692"/>
    </source>
</evidence>
<feature type="transmembrane region" description="Helical" evidence="6">
    <location>
        <begin position="65"/>
        <end position="85"/>
    </location>
</feature>
<dbReference type="RefSeq" id="WP_092498873.1">
    <property type="nucleotide sequence ID" value="NZ_FOFG01000016.1"/>
</dbReference>
<gene>
    <name evidence="8" type="ORF">SAMN05216548_1169</name>
</gene>
<protein>
    <submittedName>
        <fullName evidence="8">Cytochrome b561</fullName>
    </submittedName>
</protein>
<dbReference type="GO" id="GO:0022904">
    <property type="term" value="P:respiratory electron transport chain"/>
    <property type="evidence" value="ECO:0007669"/>
    <property type="project" value="InterPro"/>
</dbReference>